<name>A0A3D8TXU2_BIFLN</name>
<evidence type="ECO:0000259" key="2">
    <source>
        <dbReference type="Pfam" id="PF22013"/>
    </source>
</evidence>
<dbReference type="Pfam" id="PF18096">
    <property type="entry name" value="Thump_like"/>
    <property type="match status" value="1"/>
</dbReference>
<keyword evidence="3" id="KW-0489">Methyltransferase</keyword>
<feature type="domain" description="PG-1098 ferredoxin-like" evidence="2">
    <location>
        <begin position="195"/>
        <end position="238"/>
    </location>
</feature>
<comment type="caution">
    <text evidence="3">The sequence shown here is derived from an EMBL/GenBank/DDBJ whole genome shotgun (WGS) entry which is preliminary data.</text>
</comment>
<accession>A0A3D8TXU2</accession>
<dbReference type="InterPro" id="IPR054168">
    <property type="entry name" value="PG_1098_Fer"/>
</dbReference>
<organism evidence="3 4">
    <name type="scientific">Bifidobacterium longum</name>
    <dbReference type="NCBI Taxonomy" id="216816"/>
    <lineage>
        <taxon>Bacteria</taxon>
        <taxon>Bacillati</taxon>
        <taxon>Actinomycetota</taxon>
        <taxon>Actinomycetes</taxon>
        <taxon>Bifidobacteriales</taxon>
        <taxon>Bifidobacteriaceae</taxon>
        <taxon>Bifidobacterium</taxon>
    </lineage>
</organism>
<dbReference type="GO" id="GO:0008168">
    <property type="term" value="F:methyltransferase activity"/>
    <property type="evidence" value="ECO:0007669"/>
    <property type="project" value="UniProtKB-KW"/>
</dbReference>
<dbReference type="Pfam" id="PF22013">
    <property type="entry name" value="PG_1098_Fer"/>
    <property type="match status" value="1"/>
</dbReference>
<dbReference type="AlphaFoldDB" id="A0A3D8TXU2"/>
<reference evidence="3 4" key="1">
    <citation type="journal article" date="2017" name="Anaerobe">
        <title>Quantification, isolation and characterization of Bifidobacterium from the vaginal microbiomes of reproductive aged women.</title>
        <authorList>
            <person name="Freitas A.C."/>
            <person name="Hill J.E."/>
        </authorList>
    </citation>
    <scope>NUCLEOTIDE SEQUENCE [LARGE SCALE GENOMIC DNA]</scope>
    <source>
        <strain evidence="3 4">N6D05</strain>
    </source>
</reference>
<evidence type="ECO:0000259" key="1">
    <source>
        <dbReference type="Pfam" id="PF18096"/>
    </source>
</evidence>
<keyword evidence="3" id="KW-0808">Transferase</keyword>
<dbReference type="GO" id="GO:0032259">
    <property type="term" value="P:methylation"/>
    <property type="evidence" value="ECO:0007669"/>
    <property type="project" value="UniProtKB-KW"/>
</dbReference>
<gene>
    <name evidence="3" type="ORF">CE169_08590</name>
</gene>
<feature type="non-terminal residue" evidence="3">
    <location>
        <position position="1"/>
    </location>
</feature>
<feature type="domain" description="THUMP-like" evidence="1">
    <location>
        <begin position="239"/>
        <end position="308"/>
    </location>
</feature>
<dbReference type="InterPro" id="IPR029063">
    <property type="entry name" value="SAM-dependent_MTases_sf"/>
</dbReference>
<dbReference type="Proteomes" id="UP000257074">
    <property type="component" value="Unassembled WGS sequence"/>
</dbReference>
<dbReference type="SUPFAM" id="SSF53335">
    <property type="entry name" value="S-adenosyl-L-methionine-dependent methyltransferases"/>
    <property type="match status" value="1"/>
</dbReference>
<sequence length="316" mass="34897">SRVFNRAIYMEQQSILCDIARHNFPILGLDHAEVINDDSTAVLDTLGRVSMIFLDPARRDDHGSRTYAIADCMPDVLTLKDMLLAKAPTVMVKLSPMLDWHKTVADFAGAVHEVHIVSTGNECKELLLVLGRGRYASPLVVCANDEQVLSYKAGDNSDNHTTISDSALAARNTCNTEDSLSEESANDFDSSHWKYLYEPNASIMKAGCFDVLEQRFAVHHISPNSHLFVAAEPIADFPGRSFAIESIATMNKKELKQLLAGLTHANIAVRNFPLTVAQLRKKLKLKDGGSTYLFATTDAQGRHLVLRTKKRKSGSL</sequence>
<dbReference type="EMBL" id="NJNR01000050">
    <property type="protein sequence ID" value="RDX06472.1"/>
    <property type="molecule type" value="Genomic_DNA"/>
</dbReference>
<protein>
    <submittedName>
        <fullName evidence="3">SAM-dependent methyltransferase</fullName>
    </submittedName>
</protein>
<dbReference type="InterPro" id="IPR041497">
    <property type="entry name" value="Thump-like"/>
</dbReference>
<evidence type="ECO:0000313" key="4">
    <source>
        <dbReference type="Proteomes" id="UP000257074"/>
    </source>
</evidence>
<proteinExistence type="predicted"/>
<evidence type="ECO:0000313" key="3">
    <source>
        <dbReference type="EMBL" id="RDX06472.1"/>
    </source>
</evidence>
<dbReference type="Gene3D" id="3.40.50.150">
    <property type="entry name" value="Vaccinia Virus protein VP39"/>
    <property type="match status" value="1"/>
</dbReference>
<dbReference type="RefSeq" id="WP_115779011.1">
    <property type="nucleotide sequence ID" value="NZ_NJNR01000050.1"/>
</dbReference>